<dbReference type="EMBL" id="JAWLVV010000087">
    <property type="protein sequence ID" value="MDV7295620.1"/>
    <property type="molecule type" value="Genomic_DNA"/>
</dbReference>
<keyword evidence="2" id="KW-1003">Cell membrane</keyword>
<feature type="signal peptide" evidence="8">
    <location>
        <begin position="1"/>
        <end position="27"/>
    </location>
</feature>
<comment type="subcellular location">
    <subcellularLocation>
        <location evidence="1">Cell membrane</location>
        <topology evidence="1">Lipid-anchor</topology>
    </subcellularLocation>
</comment>
<organism evidence="9 10">
    <name type="scientific">Mycolicibacterium fortuitum</name>
    <name type="common">Mycobacterium fortuitum</name>
    <dbReference type="NCBI Taxonomy" id="1766"/>
    <lineage>
        <taxon>Bacteria</taxon>
        <taxon>Bacillati</taxon>
        <taxon>Actinomycetota</taxon>
        <taxon>Actinomycetes</taxon>
        <taxon>Mycobacteriales</taxon>
        <taxon>Mycobacteriaceae</taxon>
        <taxon>Mycolicibacterium</taxon>
    </lineage>
</organism>
<dbReference type="Pfam" id="PF16708">
    <property type="entry name" value="LppA"/>
    <property type="match status" value="1"/>
</dbReference>
<proteinExistence type="predicted"/>
<evidence type="ECO:0000256" key="3">
    <source>
        <dbReference type="ARBA" id="ARBA00022729"/>
    </source>
</evidence>
<keyword evidence="3 8" id="KW-0732">Signal</keyword>
<dbReference type="RefSeq" id="WP_064865826.1">
    <property type="nucleotide sequence ID" value="NZ_JAWLVK010000077.1"/>
</dbReference>
<sequence>MVTRRTLAHTRSTGVALAVLMATATLIGGCSVTENPHESKTVEGDEAIALIDSMRAKGSYEAARQRLTDTARTIAQRIVDAVPSQTWQFSTNPDVREVKGDGLPCEKLTGSVALKPLADLVEFGRLFSGDEFRMAADIVREEAAKFGATGESSLFNDDSRRDIDIRGAGYEFNLRQSKGAILNITGDCFLKQRVIDLPPGQLPPPPPIVPPQSSPTP</sequence>
<accession>A0AAE5AHI0</accession>
<protein>
    <submittedName>
        <fullName evidence="9">LppA family lipoprotein</fullName>
    </submittedName>
</protein>
<feature type="chain" id="PRO_5043422784" evidence="8">
    <location>
        <begin position="28"/>
        <end position="217"/>
    </location>
</feature>
<feature type="compositionally biased region" description="Pro residues" evidence="7">
    <location>
        <begin position="200"/>
        <end position="217"/>
    </location>
</feature>
<dbReference type="AlphaFoldDB" id="A0AAE5AHI0"/>
<feature type="region of interest" description="Disordered" evidence="7">
    <location>
        <begin position="198"/>
        <end position="217"/>
    </location>
</feature>
<name>A0AAE5AHI0_MYCFO</name>
<comment type="caution">
    <text evidence="9">The sequence shown here is derived from an EMBL/GenBank/DDBJ whole genome shotgun (WGS) entry which is preliminary data.</text>
</comment>
<evidence type="ECO:0000256" key="6">
    <source>
        <dbReference type="ARBA" id="ARBA00023288"/>
    </source>
</evidence>
<evidence type="ECO:0000313" key="9">
    <source>
        <dbReference type="EMBL" id="MDV7295620.1"/>
    </source>
</evidence>
<evidence type="ECO:0000313" key="10">
    <source>
        <dbReference type="Proteomes" id="UP001186041"/>
    </source>
</evidence>
<gene>
    <name evidence="9" type="ORF">R4485_36315</name>
</gene>
<dbReference type="PROSITE" id="PS51257">
    <property type="entry name" value="PROKAR_LIPOPROTEIN"/>
    <property type="match status" value="1"/>
</dbReference>
<keyword evidence="6 9" id="KW-0449">Lipoprotein</keyword>
<keyword evidence="4" id="KW-0472">Membrane</keyword>
<evidence type="ECO:0000256" key="7">
    <source>
        <dbReference type="SAM" id="MobiDB-lite"/>
    </source>
</evidence>
<dbReference type="InterPro" id="IPR032018">
    <property type="entry name" value="LppA/LppB/LprP"/>
</dbReference>
<evidence type="ECO:0000256" key="8">
    <source>
        <dbReference type="SAM" id="SignalP"/>
    </source>
</evidence>
<evidence type="ECO:0000256" key="4">
    <source>
        <dbReference type="ARBA" id="ARBA00023136"/>
    </source>
</evidence>
<dbReference type="Gene3D" id="3.30.2030.20">
    <property type="match status" value="1"/>
</dbReference>
<evidence type="ECO:0000256" key="1">
    <source>
        <dbReference type="ARBA" id="ARBA00004193"/>
    </source>
</evidence>
<dbReference type="Proteomes" id="UP001186041">
    <property type="component" value="Unassembled WGS sequence"/>
</dbReference>
<evidence type="ECO:0000256" key="5">
    <source>
        <dbReference type="ARBA" id="ARBA00023139"/>
    </source>
</evidence>
<evidence type="ECO:0000256" key="2">
    <source>
        <dbReference type="ARBA" id="ARBA00022475"/>
    </source>
</evidence>
<dbReference type="GO" id="GO:0005886">
    <property type="term" value="C:plasma membrane"/>
    <property type="evidence" value="ECO:0007669"/>
    <property type="project" value="UniProtKB-SubCell"/>
</dbReference>
<keyword evidence="5" id="KW-0564">Palmitate</keyword>
<reference evidence="9" key="1">
    <citation type="submission" date="2023-10" db="EMBL/GenBank/DDBJ databases">
        <title>Mycolicibacterium fortuitum clinical isolates causing pulmonary infections in humans.</title>
        <authorList>
            <person name="Mejia-Ponce P.M."/>
            <person name="Zenteno-Cuevas R."/>
            <person name="Licona-Cassani C."/>
        </authorList>
    </citation>
    <scope>NUCLEOTIDE SEQUENCE</scope>
    <source>
        <strain evidence="9">M8</strain>
    </source>
</reference>